<dbReference type="EMBL" id="LCUJ01000002">
    <property type="protein sequence ID" value="OCL99530.1"/>
    <property type="molecule type" value="Genomic_DNA"/>
</dbReference>
<proteinExistence type="predicted"/>
<evidence type="ECO:0000313" key="1">
    <source>
        <dbReference type="EMBL" id="OCL99530.1"/>
    </source>
</evidence>
<gene>
    <name evidence="1" type="ORF">AAX29_00571</name>
</gene>
<protein>
    <submittedName>
        <fullName evidence="1">Uncharacterized protein</fullName>
    </submittedName>
</protein>
<accession>A0A1C0B7G3</accession>
<name>A0A1C0B7G3_9BACT</name>
<comment type="caution">
    <text evidence="1">The sequence shown here is derived from an EMBL/GenBank/DDBJ whole genome shotgun (WGS) entry which is preliminary data.</text>
</comment>
<dbReference type="Proteomes" id="UP000093281">
    <property type="component" value="Unassembled WGS sequence"/>
</dbReference>
<evidence type="ECO:0000313" key="2">
    <source>
        <dbReference type="Proteomes" id="UP000093281"/>
    </source>
</evidence>
<dbReference type="AlphaFoldDB" id="A0A1C0B7G3"/>
<organism evidence="1 2">
    <name type="scientific">Aliarcobacter thereius</name>
    <dbReference type="NCBI Taxonomy" id="544718"/>
    <lineage>
        <taxon>Bacteria</taxon>
        <taxon>Pseudomonadati</taxon>
        <taxon>Campylobacterota</taxon>
        <taxon>Epsilonproteobacteria</taxon>
        <taxon>Campylobacterales</taxon>
        <taxon>Arcobacteraceae</taxon>
        <taxon>Aliarcobacter</taxon>
    </lineage>
</organism>
<sequence>MNIKAISKSGRSRVLRVDNFVIMNKIINRFDRWEYVS</sequence>
<reference evidence="2" key="1">
    <citation type="submission" date="2015-05" db="EMBL/GenBank/DDBJ databases">
        <authorList>
            <person name="Rovetto F."/>
            <person name="Cocolin L."/>
            <person name="Illeghems K."/>
            <person name="Van Nieuwerburgh F."/>
            <person name="Houf K."/>
        </authorList>
    </citation>
    <scope>NUCLEOTIDE SEQUENCE [LARGE SCALE GENOMIC DNA]</scope>
    <source>
        <strain evidence="2">DU22</strain>
    </source>
</reference>